<evidence type="ECO:0000313" key="1">
    <source>
        <dbReference type="EMBL" id="CAD7028087.1"/>
    </source>
</evidence>
<comment type="caution">
    <text evidence="1">The sequence shown here is derived from an EMBL/GenBank/DDBJ whole genome shotgun (WGS) entry which is preliminary data.</text>
</comment>
<proteinExistence type="predicted"/>
<accession>A0ABN7JH78</accession>
<reference evidence="1 2" key="1">
    <citation type="submission" date="2020-11" db="EMBL/GenBank/DDBJ databases">
        <authorList>
            <person name="Lassalle F."/>
        </authorList>
    </citation>
    <scope>NUCLEOTIDE SEQUENCE [LARGE SCALE GENOMIC DNA]</scope>
    <source>
        <strain evidence="1 2">AB21</strain>
    </source>
</reference>
<gene>
    <name evidence="1" type="ORF">RHAB21_01464</name>
</gene>
<organism evidence="1 2">
    <name type="scientific">Pseudorhizobium halotolerans</name>
    <dbReference type="NCBI Taxonomy" id="1233081"/>
    <lineage>
        <taxon>Bacteria</taxon>
        <taxon>Pseudomonadati</taxon>
        <taxon>Pseudomonadota</taxon>
        <taxon>Alphaproteobacteria</taxon>
        <taxon>Hyphomicrobiales</taxon>
        <taxon>Rhizobiaceae</taxon>
        <taxon>Rhizobium/Agrobacterium group</taxon>
        <taxon>Pseudorhizobium</taxon>
    </lineage>
</organism>
<keyword evidence="2" id="KW-1185">Reference proteome</keyword>
<protein>
    <submittedName>
        <fullName evidence="1">Uncharacterized protein</fullName>
    </submittedName>
</protein>
<evidence type="ECO:0000313" key="2">
    <source>
        <dbReference type="Proteomes" id="UP000601041"/>
    </source>
</evidence>
<dbReference type="Proteomes" id="UP000601041">
    <property type="component" value="Unassembled WGS sequence"/>
</dbReference>
<sequence length="90" mass="9832">MCPRVLTGGPDFGNTAHVIEVSRRCSKDAKNRGIRRGFESLGMRSLLRQEVFLTDRAGRLLDTGRGLQRKLGCAVHLIDVVAELDDPVGG</sequence>
<dbReference type="EMBL" id="CABFWE030000004">
    <property type="protein sequence ID" value="CAD7028087.1"/>
    <property type="molecule type" value="Genomic_DNA"/>
</dbReference>
<name>A0ABN7JH78_9HYPH</name>